<feature type="compositionally biased region" description="Low complexity" evidence="1">
    <location>
        <begin position="66"/>
        <end position="75"/>
    </location>
</feature>
<dbReference type="AlphaFoldDB" id="A0A0D2JTW3"/>
<feature type="compositionally biased region" description="Low complexity" evidence="1">
    <location>
        <begin position="26"/>
        <end position="40"/>
    </location>
</feature>
<evidence type="ECO:0008006" key="4">
    <source>
        <dbReference type="Google" id="ProtNLM"/>
    </source>
</evidence>
<dbReference type="OrthoDB" id="551744at2759"/>
<sequence>MRKSISATSSGSSLISAGWLRQAPGQQQQQQQQQQQPQQQVLSSSPHQAQHEPQPTPPPPPPPPQQQQQQQQQQQRAATPVSEDMASTSYPTNSWWEGCEDGSGGGREVMSATVTMAREAESALDFVLEGSAKSAGVLFRRYDMDLDGLLRKQDLYDLLLELNLALPYEEYQRLVDFLFAAADQDRDARLAMCEFLPLYKLLCRARRAFKRQDHHWNGQIDRYDFVQLLIDLGILHDQPHPVTLDASTTASKETLLDNPRSARRAGKRATGAAPTTAAALQQRQHQQQQRAAAPAFAAVPGPGQERSQQQQGLRLRELVEHGFSMADRAGRGTVNFGQALCWYAQYLNVQGGVPPMDENGDVLALPPSGLAAPSWAR</sequence>
<dbReference type="STRING" id="145388.A0A0D2JTW3"/>
<accession>A0A0D2JTW3</accession>
<feature type="compositionally biased region" description="Polar residues" evidence="1">
    <location>
        <begin position="85"/>
        <end position="95"/>
    </location>
</feature>
<dbReference type="Gene3D" id="1.10.238.10">
    <property type="entry name" value="EF-hand"/>
    <property type="match status" value="1"/>
</dbReference>
<evidence type="ECO:0000313" key="3">
    <source>
        <dbReference type="Proteomes" id="UP000054498"/>
    </source>
</evidence>
<gene>
    <name evidence="2" type="ORF">MNEG_5595</name>
</gene>
<dbReference type="RefSeq" id="XP_013901387.1">
    <property type="nucleotide sequence ID" value="XM_014045933.1"/>
</dbReference>
<dbReference type="EMBL" id="KK101065">
    <property type="protein sequence ID" value="KIZ02368.1"/>
    <property type="molecule type" value="Genomic_DNA"/>
</dbReference>
<feature type="compositionally biased region" description="Low complexity" evidence="1">
    <location>
        <begin position="1"/>
        <end position="18"/>
    </location>
</feature>
<dbReference type="Proteomes" id="UP000054498">
    <property type="component" value="Unassembled WGS sequence"/>
</dbReference>
<evidence type="ECO:0000313" key="2">
    <source>
        <dbReference type="EMBL" id="KIZ02368.1"/>
    </source>
</evidence>
<dbReference type="GeneID" id="25738472"/>
<protein>
    <recommendedName>
        <fullName evidence="4">EF-hand domain-containing protein</fullName>
    </recommendedName>
</protein>
<dbReference type="KEGG" id="mng:MNEG_5595"/>
<dbReference type="SUPFAM" id="SSF47473">
    <property type="entry name" value="EF-hand"/>
    <property type="match status" value="1"/>
</dbReference>
<keyword evidence="3" id="KW-1185">Reference proteome</keyword>
<organism evidence="2 3">
    <name type="scientific">Monoraphidium neglectum</name>
    <dbReference type="NCBI Taxonomy" id="145388"/>
    <lineage>
        <taxon>Eukaryota</taxon>
        <taxon>Viridiplantae</taxon>
        <taxon>Chlorophyta</taxon>
        <taxon>core chlorophytes</taxon>
        <taxon>Chlorophyceae</taxon>
        <taxon>CS clade</taxon>
        <taxon>Sphaeropleales</taxon>
        <taxon>Selenastraceae</taxon>
        <taxon>Monoraphidium</taxon>
    </lineage>
</organism>
<evidence type="ECO:0000256" key="1">
    <source>
        <dbReference type="SAM" id="MobiDB-lite"/>
    </source>
</evidence>
<feature type="region of interest" description="Disordered" evidence="1">
    <location>
        <begin position="1"/>
        <end position="104"/>
    </location>
</feature>
<reference evidence="2 3" key="1">
    <citation type="journal article" date="2013" name="BMC Genomics">
        <title>Reconstruction of the lipid metabolism for the microalga Monoraphidium neglectum from its genome sequence reveals characteristics suitable for biofuel production.</title>
        <authorList>
            <person name="Bogen C."/>
            <person name="Al-Dilaimi A."/>
            <person name="Albersmeier A."/>
            <person name="Wichmann J."/>
            <person name="Grundmann M."/>
            <person name="Rupp O."/>
            <person name="Lauersen K.J."/>
            <person name="Blifernez-Klassen O."/>
            <person name="Kalinowski J."/>
            <person name="Goesmann A."/>
            <person name="Mussgnug J.H."/>
            <person name="Kruse O."/>
        </authorList>
    </citation>
    <scope>NUCLEOTIDE SEQUENCE [LARGE SCALE GENOMIC DNA]</scope>
    <source>
        <strain evidence="2 3">SAG 48.87</strain>
    </source>
</reference>
<feature type="region of interest" description="Disordered" evidence="1">
    <location>
        <begin position="283"/>
        <end position="311"/>
    </location>
</feature>
<dbReference type="InterPro" id="IPR011992">
    <property type="entry name" value="EF-hand-dom_pair"/>
</dbReference>
<name>A0A0D2JTW3_9CHLO</name>
<feature type="compositionally biased region" description="Pro residues" evidence="1">
    <location>
        <begin position="54"/>
        <end position="65"/>
    </location>
</feature>
<proteinExistence type="predicted"/>
<feature type="compositionally biased region" description="Low complexity" evidence="1">
    <location>
        <begin position="283"/>
        <end position="298"/>
    </location>
</feature>